<feature type="compositionally biased region" description="Basic and acidic residues" evidence="1">
    <location>
        <begin position="48"/>
        <end position="59"/>
    </location>
</feature>
<comment type="caution">
    <text evidence="3">The sequence shown here is derived from an EMBL/GenBank/DDBJ whole genome shotgun (WGS) entry which is preliminary data.</text>
</comment>
<evidence type="ECO:0000259" key="2">
    <source>
        <dbReference type="Pfam" id="PF20516"/>
    </source>
</evidence>
<name>A0A9P9IIR0_9HYPO</name>
<feature type="compositionally biased region" description="Low complexity" evidence="1">
    <location>
        <begin position="142"/>
        <end position="167"/>
    </location>
</feature>
<gene>
    <name evidence="3" type="ORF">EDB81DRAFT_814184</name>
</gene>
<sequence length="492" mass="55236">MSLPFCLPHPAFMNHPGTELLDAFIERWLDSVANFSRHGEIHCEATPELKWSETKRSRNDMPTPPTSASTPTRSSHDRRSPKRPRPNDSIGDVDDEQLSSLPDDPFDNEKTPNALARGPAALRTIPNTSTINLPARPVFRQTPSLSSASSAHSPTRSSARSSSPVKRSTLKLLKKPVFFTPIEDDPTTQLPDNMLPTYDRIVNITLHREEFLPRVLEPDIRATHRRNMVKPYWFFDQDGAVADDPDPTGRHVKELAALREIETAANTCQDEEASEAAWNLEVHGPLLKLAFAPYSFLRRDLLISAQISKPFIPEMQASSVYDYTRAKMVDWGVRALPDASTSARIRETLISLPEPHRCVNQTTYGPVRYDPIAMVVETKIGIGAAEEARLQVGIWIAAWHQRIELFKATSSAAAEPIITIPLIIIMEHEWRLLFACDRGTYVEIVEDIIIGDTRGLIGLYTILATLRALASWSQKSFLPWVERLFTPKTLPS</sequence>
<proteinExistence type="predicted"/>
<dbReference type="Pfam" id="PF20516">
    <property type="entry name" value="PDDEXK_12"/>
    <property type="match status" value="1"/>
</dbReference>
<feature type="domain" description="PD-(D/E)XK nuclease-like" evidence="2">
    <location>
        <begin position="224"/>
        <end position="477"/>
    </location>
</feature>
<dbReference type="InterPro" id="IPR046797">
    <property type="entry name" value="PDDEXK_12"/>
</dbReference>
<evidence type="ECO:0000313" key="3">
    <source>
        <dbReference type="EMBL" id="KAH7121652.1"/>
    </source>
</evidence>
<evidence type="ECO:0000313" key="4">
    <source>
        <dbReference type="Proteomes" id="UP000738349"/>
    </source>
</evidence>
<dbReference type="Proteomes" id="UP000738349">
    <property type="component" value="Unassembled WGS sequence"/>
</dbReference>
<feature type="region of interest" description="Disordered" evidence="1">
    <location>
        <begin position="48"/>
        <end position="167"/>
    </location>
</feature>
<evidence type="ECO:0000256" key="1">
    <source>
        <dbReference type="SAM" id="MobiDB-lite"/>
    </source>
</evidence>
<reference evidence="3" key="1">
    <citation type="journal article" date="2021" name="Nat. Commun.">
        <title>Genetic determinants of endophytism in the Arabidopsis root mycobiome.</title>
        <authorList>
            <person name="Mesny F."/>
            <person name="Miyauchi S."/>
            <person name="Thiergart T."/>
            <person name="Pickel B."/>
            <person name="Atanasova L."/>
            <person name="Karlsson M."/>
            <person name="Huettel B."/>
            <person name="Barry K.W."/>
            <person name="Haridas S."/>
            <person name="Chen C."/>
            <person name="Bauer D."/>
            <person name="Andreopoulos W."/>
            <person name="Pangilinan J."/>
            <person name="LaButti K."/>
            <person name="Riley R."/>
            <person name="Lipzen A."/>
            <person name="Clum A."/>
            <person name="Drula E."/>
            <person name="Henrissat B."/>
            <person name="Kohler A."/>
            <person name="Grigoriev I.V."/>
            <person name="Martin F.M."/>
            <person name="Hacquard S."/>
        </authorList>
    </citation>
    <scope>NUCLEOTIDE SEQUENCE</scope>
    <source>
        <strain evidence="3">MPI-CAGE-AT-0147</strain>
    </source>
</reference>
<keyword evidence="4" id="KW-1185">Reference proteome</keyword>
<dbReference type="EMBL" id="JAGMUV010000024">
    <property type="protein sequence ID" value="KAH7121652.1"/>
    <property type="molecule type" value="Genomic_DNA"/>
</dbReference>
<dbReference type="AlphaFoldDB" id="A0A9P9IIR0"/>
<organism evidence="3 4">
    <name type="scientific">Dactylonectria macrodidyma</name>
    <dbReference type="NCBI Taxonomy" id="307937"/>
    <lineage>
        <taxon>Eukaryota</taxon>
        <taxon>Fungi</taxon>
        <taxon>Dikarya</taxon>
        <taxon>Ascomycota</taxon>
        <taxon>Pezizomycotina</taxon>
        <taxon>Sordariomycetes</taxon>
        <taxon>Hypocreomycetidae</taxon>
        <taxon>Hypocreales</taxon>
        <taxon>Nectriaceae</taxon>
        <taxon>Dactylonectria</taxon>
    </lineage>
</organism>
<protein>
    <recommendedName>
        <fullName evidence="2">PD-(D/E)XK nuclease-like domain-containing protein</fullName>
    </recommendedName>
</protein>
<accession>A0A9P9IIR0</accession>
<dbReference type="OrthoDB" id="5244165at2759"/>